<keyword evidence="3" id="KW-1185">Reference proteome</keyword>
<organism evidence="2 3">
    <name type="scientific">Vitis vinifera</name>
    <name type="common">Grape</name>
    <dbReference type="NCBI Taxonomy" id="29760"/>
    <lineage>
        <taxon>Eukaryota</taxon>
        <taxon>Viridiplantae</taxon>
        <taxon>Streptophyta</taxon>
        <taxon>Embryophyta</taxon>
        <taxon>Tracheophyta</taxon>
        <taxon>Spermatophyta</taxon>
        <taxon>Magnoliopsida</taxon>
        <taxon>eudicotyledons</taxon>
        <taxon>Gunneridae</taxon>
        <taxon>Pentapetalae</taxon>
        <taxon>rosids</taxon>
        <taxon>Vitales</taxon>
        <taxon>Vitaceae</taxon>
        <taxon>Viteae</taxon>
        <taxon>Vitis</taxon>
    </lineage>
</organism>
<dbReference type="PaxDb" id="29760-VIT_19s0090g00540.t01"/>
<dbReference type="InParanoid" id="D7T7Y7"/>
<accession>D7T7Y7</accession>
<dbReference type="HOGENOM" id="CLU_2872212_0_0_1"/>
<keyword evidence="1" id="KW-0472">Membrane</keyword>
<evidence type="ECO:0000313" key="2">
    <source>
        <dbReference type="EMBL" id="CBI26646.3"/>
    </source>
</evidence>
<keyword evidence="1" id="KW-0812">Transmembrane</keyword>
<dbReference type="EMBL" id="FN595751">
    <property type="protein sequence ID" value="CBI26646.3"/>
    <property type="molecule type" value="Genomic_DNA"/>
</dbReference>
<reference evidence="3" key="1">
    <citation type="journal article" date="2007" name="Nature">
        <title>The grapevine genome sequence suggests ancestral hexaploidization in major angiosperm phyla.</title>
        <authorList>
            <consortium name="The French-Italian Public Consortium for Grapevine Genome Characterization."/>
            <person name="Jaillon O."/>
            <person name="Aury J.-M."/>
            <person name="Noel B."/>
            <person name="Policriti A."/>
            <person name="Clepet C."/>
            <person name="Casagrande A."/>
            <person name="Choisne N."/>
            <person name="Aubourg S."/>
            <person name="Vitulo N."/>
            <person name="Jubin C."/>
            <person name="Vezzi A."/>
            <person name="Legeai F."/>
            <person name="Hugueney P."/>
            <person name="Dasilva C."/>
            <person name="Horner D."/>
            <person name="Mica E."/>
            <person name="Jublot D."/>
            <person name="Poulain J."/>
            <person name="Bruyere C."/>
            <person name="Billault A."/>
            <person name="Segurens B."/>
            <person name="Gouyvenoux M."/>
            <person name="Ugarte E."/>
            <person name="Cattonaro F."/>
            <person name="Anthouard V."/>
            <person name="Vico V."/>
            <person name="Del Fabbro C."/>
            <person name="Alaux M."/>
            <person name="Di Gaspero G."/>
            <person name="Dumas V."/>
            <person name="Felice N."/>
            <person name="Paillard S."/>
            <person name="Juman I."/>
            <person name="Moroldo M."/>
            <person name="Scalabrin S."/>
            <person name="Canaguier A."/>
            <person name="Le Clainche I."/>
            <person name="Malacrida G."/>
            <person name="Durand E."/>
            <person name="Pesole G."/>
            <person name="Laucou V."/>
            <person name="Chatelet P."/>
            <person name="Merdinoglu D."/>
            <person name="Delledonne M."/>
            <person name="Pezzotti M."/>
            <person name="Lecharny A."/>
            <person name="Scarpelli C."/>
            <person name="Artiguenave F."/>
            <person name="Pe M.E."/>
            <person name="Valle G."/>
            <person name="Morgante M."/>
            <person name="Caboche M."/>
            <person name="Adam-Blondon A.-F."/>
            <person name="Weissenbach J."/>
            <person name="Quetier F."/>
            <person name="Wincker P."/>
        </authorList>
    </citation>
    <scope>NUCLEOTIDE SEQUENCE [LARGE SCALE GENOMIC DNA]</scope>
    <source>
        <strain evidence="3">cv. Pinot noir / PN40024</strain>
    </source>
</reference>
<dbReference type="AlphaFoldDB" id="D7T7Y7"/>
<proteinExistence type="predicted"/>
<protein>
    <submittedName>
        <fullName evidence="2">Uncharacterized protein</fullName>
    </submittedName>
</protein>
<sequence length="64" mass="7844">MKGRFVNSQTQITLSSSNVIFVFCDYWNDFYVFFFFLVFFVCVCVCVCFFFFLRKKKEEQDKRT</sequence>
<feature type="transmembrane region" description="Helical" evidence="1">
    <location>
        <begin position="30"/>
        <end position="53"/>
    </location>
</feature>
<keyword evidence="1" id="KW-1133">Transmembrane helix</keyword>
<evidence type="ECO:0000313" key="3">
    <source>
        <dbReference type="Proteomes" id="UP000009183"/>
    </source>
</evidence>
<gene>
    <name evidence="2" type="ordered locus">VIT_19s0090g00540</name>
</gene>
<evidence type="ECO:0000256" key="1">
    <source>
        <dbReference type="SAM" id="Phobius"/>
    </source>
</evidence>
<name>D7T7Y7_VITVI</name>
<dbReference type="Proteomes" id="UP000009183">
    <property type="component" value="Chromosome 19"/>
</dbReference>